<name>A0A1Y1I7A7_KLENI</name>
<feature type="region of interest" description="Disordered" evidence="2">
    <location>
        <begin position="288"/>
        <end position="318"/>
    </location>
</feature>
<organism evidence="3 4">
    <name type="scientific">Klebsormidium nitens</name>
    <name type="common">Green alga</name>
    <name type="synonym">Ulothrix nitens</name>
    <dbReference type="NCBI Taxonomy" id="105231"/>
    <lineage>
        <taxon>Eukaryota</taxon>
        <taxon>Viridiplantae</taxon>
        <taxon>Streptophyta</taxon>
        <taxon>Klebsormidiophyceae</taxon>
        <taxon>Klebsormidiales</taxon>
        <taxon>Klebsormidiaceae</taxon>
        <taxon>Klebsormidium</taxon>
    </lineage>
</organism>
<evidence type="ECO:0000313" key="3">
    <source>
        <dbReference type="EMBL" id="GAQ86844.1"/>
    </source>
</evidence>
<feature type="coiled-coil region" evidence="1">
    <location>
        <begin position="756"/>
        <end position="818"/>
    </location>
</feature>
<sequence length="999" mass="108626">MVTWWPAGTWQRRQVSGGAAPEEKADPVTSDVQAVTSEAEEGAEEHEDYQLTLKEAIRKAMTSEDVSNRLKVEVWCGSSDEGYISDPPASPSSSWDALSDVDPLELSPEGELRPTKFPPGADSVPVPPPLTFSAIDTKPANDTEEEAIVTPVSVLLVAAGDGELDTNPEGETEEAACEQLVVSTEGSLPGEVTLVEGDVISGAENNDLAEGKGEMPETEELEVQTKEAGNPSGRMLESTNGDAQGLVPVAAVPLPEEESATVGVIPQDLESFKEFLKRYYIMRLSREQASATKRETQSGMDSAETEAEPELVDEPTGTSGATAVATECEGAVGGLAPIGMDSAEAETEAHGLERKVKVEPVQSFPVVVEQTGWGPLPVGAYPVESSQLTGAEEIETGADEGTRSEEAKDEDLPPNGSGLGEEVKVARLGLEEEVEPTGWVSGNEMQPTGWSPIPDAMAGGNLEVAVWEGGEEGEAENESGEETENESGGGELQPTGWGPIPDAMAGWNLEVAGWEEGEGENESGDESENESGKETEDESEEEENESGEESGDESEEEENESGEDSENESEEESEAESEELLDYEEENETKSEQEYRIRYESKVANEKESEEESEAASEELLDYEDQEEEEGNVNESEAESEAESENESEAESEEGSGENEDEESEVGTEAEGPETDPDMPDLIYDTWDDQEREGGTEAEAEAEAAAEPESDKVCDDVPDLVYDTSDDLESEDEEEEDSAEVSAGQKRRIALQDRHIAFLSDRLRAARHKISQLEEAEKKARDERDTLEVLLKTAYERQDELSDQVAILNDALTRAEQHFDKVARHRHDDVSYVQAPSFQKEEKTRDDVSQDWASAWDGGRWWRESGILDGKSDVIQSFCGFVADALDPPANPQTSPVFSPRGPAPLHRSPFKTSWAQELESELSHAVVGFADLFFDGEPSPVWQHIGDVLPVALEEIRHELVCTAEEITPGKLARGVSGIVKDAFEGFRREWDKTGGQW</sequence>
<evidence type="ECO:0000256" key="2">
    <source>
        <dbReference type="SAM" id="MobiDB-lite"/>
    </source>
</evidence>
<dbReference type="OMA" id="YDDDVQY"/>
<keyword evidence="4" id="KW-1185">Reference proteome</keyword>
<proteinExistence type="predicted"/>
<feature type="compositionally biased region" description="Acidic residues" evidence="2">
    <location>
        <begin position="724"/>
        <end position="739"/>
    </location>
</feature>
<dbReference type="Proteomes" id="UP000054558">
    <property type="component" value="Unassembled WGS sequence"/>
</dbReference>
<dbReference type="EMBL" id="DF237264">
    <property type="protein sequence ID" value="GAQ86844.1"/>
    <property type="molecule type" value="Genomic_DNA"/>
</dbReference>
<gene>
    <name evidence="3" type="ORF">KFL_003150090</name>
</gene>
<dbReference type="AlphaFoldDB" id="A0A1Y1I7A7"/>
<feature type="region of interest" description="Disordered" evidence="2">
    <location>
        <begin position="387"/>
        <end position="746"/>
    </location>
</feature>
<feature type="compositionally biased region" description="Acidic residues" evidence="2">
    <location>
        <begin position="469"/>
        <end position="485"/>
    </location>
</feature>
<feature type="compositionally biased region" description="Low complexity" evidence="2">
    <location>
        <begin position="85"/>
        <end position="100"/>
    </location>
</feature>
<feature type="compositionally biased region" description="Acidic residues" evidence="2">
    <location>
        <begin position="38"/>
        <end position="47"/>
    </location>
</feature>
<reference evidence="3 4" key="1">
    <citation type="journal article" date="2014" name="Nat. Commun.">
        <title>Klebsormidium flaccidum genome reveals primary factors for plant terrestrial adaptation.</title>
        <authorList>
            <person name="Hori K."/>
            <person name="Maruyama F."/>
            <person name="Fujisawa T."/>
            <person name="Togashi T."/>
            <person name="Yamamoto N."/>
            <person name="Seo M."/>
            <person name="Sato S."/>
            <person name="Yamada T."/>
            <person name="Mori H."/>
            <person name="Tajima N."/>
            <person name="Moriyama T."/>
            <person name="Ikeuchi M."/>
            <person name="Watanabe M."/>
            <person name="Wada H."/>
            <person name="Kobayashi K."/>
            <person name="Saito M."/>
            <person name="Masuda T."/>
            <person name="Sasaki-Sekimoto Y."/>
            <person name="Mashiguchi K."/>
            <person name="Awai K."/>
            <person name="Shimojima M."/>
            <person name="Masuda S."/>
            <person name="Iwai M."/>
            <person name="Nobusawa T."/>
            <person name="Narise T."/>
            <person name="Kondo S."/>
            <person name="Saito H."/>
            <person name="Sato R."/>
            <person name="Murakawa M."/>
            <person name="Ihara Y."/>
            <person name="Oshima-Yamada Y."/>
            <person name="Ohtaka K."/>
            <person name="Satoh M."/>
            <person name="Sonobe K."/>
            <person name="Ishii M."/>
            <person name="Ohtani R."/>
            <person name="Kanamori-Sato M."/>
            <person name="Honoki R."/>
            <person name="Miyazaki D."/>
            <person name="Mochizuki H."/>
            <person name="Umetsu J."/>
            <person name="Higashi K."/>
            <person name="Shibata D."/>
            <person name="Kamiya Y."/>
            <person name="Sato N."/>
            <person name="Nakamura Y."/>
            <person name="Tabata S."/>
            <person name="Ida S."/>
            <person name="Kurokawa K."/>
            <person name="Ohta H."/>
        </authorList>
    </citation>
    <scope>NUCLEOTIDE SEQUENCE [LARGE SCALE GENOMIC DNA]</scope>
    <source>
        <strain evidence="3 4">NIES-2285</strain>
    </source>
</reference>
<feature type="region of interest" description="Disordered" evidence="2">
    <location>
        <begin position="82"/>
        <end position="102"/>
    </location>
</feature>
<feature type="compositionally biased region" description="Basic and acidic residues" evidence="2">
    <location>
        <begin position="588"/>
        <end position="607"/>
    </location>
</feature>
<evidence type="ECO:0000313" key="4">
    <source>
        <dbReference type="Proteomes" id="UP000054558"/>
    </source>
</evidence>
<evidence type="ECO:0000256" key="1">
    <source>
        <dbReference type="SAM" id="Coils"/>
    </source>
</evidence>
<dbReference type="STRING" id="105231.A0A1Y1I7A7"/>
<feature type="compositionally biased region" description="Acidic residues" evidence="2">
    <location>
        <begin position="686"/>
        <end position="708"/>
    </location>
</feature>
<accession>A0A1Y1I7A7</accession>
<feature type="compositionally biased region" description="Acidic residues" evidence="2">
    <location>
        <begin position="303"/>
        <end position="313"/>
    </location>
</feature>
<feature type="compositionally biased region" description="Acidic residues" evidence="2">
    <location>
        <begin position="513"/>
        <end position="587"/>
    </location>
</feature>
<feature type="region of interest" description="Disordered" evidence="2">
    <location>
        <begin position="1"/>
        <end position="48"/>
    </location>
</feature>
<keyword evidence="1" id="KW-0175">Coiled coil</keyword>
<feature type="compositionally biased region" description="Acidic residues" evidence="2">
    <location>
        <begin position="608"/>
        <end position="679"/>
    </location>
</feature>
<protein>
    <submittedName>
        <fullName evidence="3">Uncharacterized protein</fullName>
    </submittedName>
</protein>